<protein>
    <submittedName>
        <fullName evidence="3">Tetratricopeptide repeat domain-containing protein</fullName>
    </submittedName>
</protein>
<dbReference type="PRINTS" id="PR00364">
    <property type="entry name" value="DISEASERSIST"/>
</dbReference>
<organism evidence="3 4">
    <name type="scientific">Pseudovirgaria hyperparasitica</name>
    <dbReference type="NCBI Taxonomy" id="470096"/>
    <lineage>
        <taxon>Eukaryota</taxon>
        <taxon>Fungi</taxon>
        <taxon>Dikarya</taxon>
        <taxon>Ascomycota</taxon>
        <taxon>Pezizomycotina</taxon>
        <taxon>Dothideomycetes</taxon>
        <taxon>Dothideomycetes incertae sedis</taxon>
        <taxon>Acrospermales</taxon>
        <taxon>Acrospermaceae</taxon>
        <taxon>Pseudovirgaria</taxon>
    </lineage>
</organism>
<dbReference type="PANTHER" id="PTHR35205:SF1">
    <property type="entry name" value="ZU5 DOMAIN-CONTAINING PROTEIN"/>
    <property type="match status" value="1"/>
</dbReference>
<dbReference type="PANTHER" id="PTHR35205">
    <property type="entry name" value="NB-ARC AND TPR DOMAIN PROTEIN"/>
    <property type="match status" value="1"/>
</dbReference>
<dbReference type="Gene3D" id="1.25.40.10">
    <property type="entry name" value="Tetratricopeptide repeat domain"/>
    <property type="match status" value="1"/>
</dbReference>
<dbReference type="GO" id="GO:0043531">
    <property type="term" value="F:ADP binding"/>
    <property type="evidence" value="ECO:0007669"/>
    <property type="project" value="InterPro"/>
</dbReference>
<evidence type="ECO:0000256" key="1">
    <source>
        <dbReference type="SAM" id="MobiDB-lite"/>
    </source>
</evidence>
<dbReference type="OrthoDB" id="6161812at2759"/>
<reference evidence="3" key="1">
    <citation type="journal article" date="2020" name="Stud. Mycol.">
        <title>101 Dothideomycetes genomes: a test case for predicting lifestyles and emergence of pathogens.</title>
        <authorList>
            <person name="Haridas S."/>
            <person name="Albert R."/>
            <person name="Binder M."/>
            <person name="Bloem J."/>
            <person name="Labutti K."/>
            <person name="Salamov A."/>
            <person name="Andreopoulos B."/>
            <person name="Baker S."/>
            <person name="Barry K."/>
            <person name="Bills G."/>
            <person name="Bluhm B."/>
            <person name="Cannon C."/>
            <person name="Castanera R."/>
            <person name="Culley D."/>
            <person name="Daum C."/>
            <person name="Ezra D."/>
            <person name="Gonzalez J."/>
            <person name="Henrissat B."/>
            <person name="Kuo A."/>
            <person name="Liang C."/>
            <person name="Lipzen A."/>
            <person name="Lutzoni F."/>
            <person name="Magnuson J."/>
            <person name="Mondo S."/>
            <person name="Nolan M."/>
            <person name="Ohm R."/>
            <person name="Pangilinan J."/>
            <person name="Park H.-J."/>
            <person name="Ramirez L."/>
            <person name="Alfaro M."/>
            <person name="Sun H."/>
            <person name="Tritt A."/>
            <person name="Yoshinaga Y."/>
            <person name="Zwiers L.-H."/>
            <person name="Turgeon B."/>
            <person name="Goodwin S."/>
            <person name="Spatafora J."/>
            <person name="Crous P."/>
            <person name="Grigoriev I."/>
        </authorList>
    </citation>
    <scope>NUCLEOTIDE SEQUENCE</scope>
    <source>
        <strain evidence="3">CBS 121739</strain>
    </source>
</reference>
<dbReference type="RefSeq" id="XP_033595549.1">
    <property type="nucleotide sequence ID" value="XM_033742181.1"/>
</dbReference>
<sequence length="1134" mass="127680">MVRQRKSTGLSSTTFRPTSPRPSSLTLNNVIQLRPRDPVTIETSVIAVPGYGTPSIKKWKVNDELRRAATGVPSISTLHIFVHHPSYDLGSDEFSWDQFLKTGNDLAEDVAALAVEHPHRSIIFIGHCLGGVLLKQALALVNQNLHDFRFRSLLECVSGIVFLGTPHSSVNDRDTLIRHNEILYNCAKIALHRGSERLPPHDVTLLSNLAQKFEQLANIPVLSVYEQSQMRSQVQKIFGGKKKVVDEQLASIRSQTERLLGVALPHNELCQFSLLKDDQYSAEDFLRSIFKTLDENLKLSTGQSTPTLEPLNTHDPLNPLNLGSVDIEQEIKASRLASEEERIIQKELSRRASKLSLHSSLVSTAAERLLETRKARLPCFSLAQYLPNPNFIGRENILKAIDDALLPSESSGSPTGSNIRYYALCGMGGIGKTDVAVEFAFSRRKRFGAVFWLEAGGISQIAADFGRVAEQLGLTTFEEGIDLGTSKELVSAWLENPTSEVNAPGEVKNESWLLIFDNADNLDVIADYLPHRGNGSILITTRDPEGKHYYDTGSGFDVEPLSSTEAANLLCKLTIRAETAETEDEQEASVEVAKTLDGLPLAMTQMAGFIRRRHLSLREFVDLYANDARYAEIHGVSNSLLDHRYGFTLATAYNFRELETPTMDMLKALAFLNPDRIREQIFQHAFKAKDGKKYSWSSPPAYEKARFELISSSIIKRNINRKELWIHRIIQAEVRARMDENDRYETFKAVMALLVSLWPPGNLSSQASRRWDLCEDLLPHLERLYQIYTENAEAWSGFDIDTTLPTLMNEAGIYCHERGFSHEGKVYMNLAFDLCKSANITQQPLLGDMHLTMTALTNETNDAQGCLEHNIHCLAMRKAEAEKNGNPDLRLAFAHSQMGIAYMMVKKPARAIEFFKQSIALLEALEVDPDEFGFPVCNLGCGYWVQGQLEEADKTLTDLIKQREELWGKLDSVSYKTGRALQALGNVKADKARAQERNGLTQEAQSLWQESFVIHSDCLKQYESTVGKFNHRTADICHKLAEHHIRLKEHQIAQDYLDRALSIWGNRPWFKNESARSSFLRGTHLLSLGDPGSIKKGNHWLARAKELRREILPNEKPRSLAIEDFDELVIFWSI</sequence>
<dbReference type="Gene3D" id="3.40.50.300">
    <property type="entry name" value="P-loop containing nucleotide triphosphate hydrolases"/>
    <property type="match status" value="1"/>
</dbReference>
<dbReference type="Proteomes" id="UP000799437">
    <property type="component" value="Unassembled WGS sequence"/>
</dbReference>
<dbReference type="SUPFAM" id="SSF52540">
    <property type="entry name" value="P-loop containing nucleoside triphosphate hydrolases"/>
    <property type="match status" value="1"/>
</dbReference>
<dbReference type="SUPFAM" id="SSF53474">
    <property type="entry name" value="alpha/beta-Hydrolases"/>
    <property type="match status" value="1"/>
</dbReference>
<dbReference type="InterPro" id="IPR011990">
    <property type="entry name" value="TPR-like_helical_dom_sf"/>
</dbReference>
<dbReference type="InterPro" id="IPR019734">
    <property type="entry name" value="TPR_rpt"/>
</dbReference>
<dbReference type="AlphaFoldDB" id="A0A6A6VR08"/>
<evidence type="ECO:0000259" key="2">
    <source>
        <dbReference type="Pfam" id="PF25000"/>
    </source>
</evidence>
<name>A0A6A6VR08_9PEZI</name>
<proteinExistence type="predicted"/>
<dbReference type="GeneID" id="54483235"/>
<dbReference type="InterPro" id="IPR027417">
    <property type="entry name" value="P-loop_NTPase"/>
</dbReference>
<dbReference type="EMBL" id="ML996586">
    <property type="protein sequence ID" value="KAF2753098.1"/>
    <property type="molecule type" value="Genomic_DNA"/>
</dbReference>
<dbReference type="InterPro" id="IPR029058">
    <property type="entry name" value="AB_hydrolase_fold"/>
</dbReference>
<dbReference type="InterPro" id="IPR056681">
    <property type="entry name" value="DUF7779"/>
</dbReference>
<feature type="region of interest" description="Disordered" evidence="1">
    <location>
        <begin position="1"/>
        <end position="23"/>
    </location>
</feature>
<dbReference type="SUPFAM" id="SSF48452">
    <property type="entry name" value="TPR-like"/>
    <property type="match status" value="1"/>
</dbReference>
<keyword evidence="4" id="KW-1185">Reference proteome</keyword>
<dbReference type="SMART" id="SM00028">
    <property type="entry name" value="TPR"/>
    <property type="match status" value="3"/>
</dbReference>
<feature type="domain" description="DUF7779" evidence="2">
    <location>
        <begin position="654"/>
        <end position="742"/>
    </location>
</feature>
<gene>
    <name evidence="3" type="ORF">EJ05DRAFT_445453</name>
</gene>
<evidence type="ECO:0000313" key="3">
    <source>
        <dbReference type="EMBL" id="KAF2753098.1"/>
    </source>
</evidence>
<dbReference type="Pfam" id="PF25000">
    <property type="entry name" value="DUF7779"/>
    <property type="match status" value="1"/>
</dbReference>
<dbReference type="Gene3D" id="3.40.50.1820">
    <property type="entry name" value="alpha/beta hydrolase"/>
    <property type="match status" value="1"/>
</dbReference>
<evidence type="ECO:0000313" key="4">
    <source>
        <dbReference type="Proteomes" id="UP000799437"/>
    </source>
</evidence>
<feature type="compositionally biased region" description="Polar residues" evidence="1">
    <location>
        <begin position="7"/>
        <end position="23"/>
    </location>
</feature>
<accession>A0A6A6VR08</accession>